<dbReference type="RefSeq" id="XP_007921227.1">
    <property type="nucleotide sequence ID" value="XM_007923036.1"/>
</dbReference>
<feature type="region of interest" description="Disordered" evidence="1">
    <location>
        <begin position="146"/>
        <end position="165"/>
    </location>
</feature>
<protein>
    <submittedName>
        <fullName evidence="2">Uncharacterized protein</fullName>
    </submittedName>
</protein>
<dbReference type="HOGENOM" id="CLU_479064_0_0_1"/>
<dbReference type="OrthoDB" id="4159838at2759"/>
<dbReference type="EMBL" id="KB446555">
    <property type="protein sequence ID" value="EME87994.1"/>
    <property type="molecule type" value="Genomic_DNA"/>
</dbReference>
<evidence type="ECO:0000256" key="1">
    <source>
        <dbReference type="SAM" id="MobiDB-lite"/>
    </source>
</evidence>
<dbReference type="VEuPathDB" id="FungiDB:MYCFIDRAFT_192267"/>
<accession>N1Q6I6</accession>
<dbReference type="KEGG" id="pfj:MYCFIDRAFT_192267"/>
<evidence type="ECO:0000313" key="3">
    <source>
        <dbReference type="Proteomes" id="UP000016932"/>
    </source>
</evidence>
<dbReference type="Proteomes" id="UP000016932">
    <property type="component" value="Unassembled WGS sequence"/>
</dbReference>
<dbReference type="GeneID" id="19335264"/>
<name>N1Q6I6_PSEFD</name>
<evidence type="ECO:0000313" key="2">
    <source>
        <dbReference type="EMBL" id="EME87994.1"/>
    </source>
</evidence>
<organism evidence="2 3">
    <name type="scientific">Pseudocercospora fijiensis (strain CIRAD86)</name>
    <name type="common">Black leaf streak disease fungus</name>
    <name type="synonym">Mycosphaerella fijiensis</name>
    <dbReference type="NCBI Taxonomy" id="383855"/>
    <lineage>
        <taxon>Eukaryota</taxon>
        <taxon>Fungi</taxon>
        <taxon>Dikarya</taxon>
        <taxon>Ascomycota</taxon>
        <taxon>Pezizomycotina</taxon>
        <taxon>Dothideomycetes</taxon>
        <taxon>Dothideomycetidae</taxon>
        <taxon>Mycosphaerellales</taxon>
        <taxon>Mycosphaerellaceae</taxon>
        <taxon>Pseudocercospora</taxon>
    </lineage>
</organism>
<keyword evidence="3" id="KW-1185">Reference proteome</keyword>
<dbReference type="AlphaFoldDB" id="N1Q6I6"/>
<reference evidence="2 3" key="1">
    <citation type="journal article" date="2012" name="PLoS Pathog.">
        <title>Diverse lifestyles and strategies of plant pathogenesis encoded in the genomes of eighteen Dothideomycetes fungi.</title>
        <authorList>
            <person name="Ohm R.A."/>
            <person name="Feau N."/>
            <person name="Henrissat B."/>
            <person name="Schoch C.L."/>
            <person name="Horwitz B.A."/>
            <person name="Barry K.W."/>
            <person name="Condon B.J."/>
            <person name="Copeland A.C."/>
            <person name="Dhillon B."/>
            <person name="Glaser F."/>
            <person name="Hesse C.N."/>
            <person name="Kosti I."/>
            <person name="LaButti K."/>
            <person name="Lindquist E.A."/>
            <person name="Lucas S."/>
            <person name="Salamov A.A."/>
            <person name="Bradshaw R.E."/>
            <person name="Ciuffetti L."/>
            <person name="Hamelin R.C."/>
            <person name="Kema G.H.J."/>
            <person name="Lawrence C."/>
            <person name="Scott J.A."/>
            <person name="Spatafora J.W."/>
            <person name="Turgeon B.G."/>
            <person name="de Wit P.J.G.M."/>
            <person name="Zhong S."/>
            <person name="Goodwin S.B."/>
            <person name="Grigoriev I.V."/>
        </authorList>
    </citation>
    <scope>NUCLEOTIDE SEQUENCE [LARGE SCALE GENOMIC DNA]</scope>
    <source>
        <strain evidence="2 3">CIRAD86</strain>
    </source>
</reference>
<dbReference type="eggNOG" id="ENOG502S27H">
    <property type="taxonomic scope" value="Eukaryota"/>
</dbReference>
<proteinExistence type="predicted"/>
<sequence>MSSQHAYTRSREPSRRVHALPNDDIWTEARCNRLLRSITSRLEALRNIIQPDVKKWCQQRRPCHVSRPKAEHWSTIDPAWLPDAKAKAHQQTSYAGKTKAIKRFKAGVEDERRISKTLLTVPSPFVQRLMQANVDDASRSRTTITNRDQTPFNAGSEKAVCPKRRRSRQLPLKPCSARAGAEVALMAAWEHVLQSTKSESRNRSLGARSLLSTCLRQVPNYIAIDEQYKDDEGDDQKSSDVLGVLEETMSSSHGAGWLGLRVVVRAQCVSQICQAVSDGLLSDGIIDQLVDICCKCDAMPEAEEISRACLSRLPHWNAARVWKFCDGPLAATMTERLLSQYSQKSPTILAEMIRMPEILRMVLASTWTIEDLSPGTASLLPHWTTLDLQAIDQQEITAAQSKALSKGTLDMYSKLCAMTLAGSMVSEGPDSRVLHRLAHEAALGEGGKSYCHLLHHPVAHACLIQEALSFTTPSGLTPFMDSIRTVNDHRWDRKWRDASNTFTAALAEDLAALSDQTRQPLVGLLIDRIYESLESEAMPALLFQSLQDLASRAVHALSPRLEQFEARPT</sequence>
<gene>
    <name evidence="2" type="ORF">MYCFIDRAFT_192267</name>
</gene>